<organism evidence="1 2">
    <name type="scientific">Candidatus Devosia phytovorans</name>
    <dbReference type="NCBI Taxonomy" id="3121372"/>
    <lineage>
        <taxon>Bacteria</taxon>
        <taxon>Pseudomonadati</taxon>
        <taxon>Pseudomonadota</taxon>
        <taxon>Alphaproteobacteria</taxon>
        <taxon>Hyphomicrobiales</taxon>
        <taxon>Devosiaceae</taxon>
        <taxon>Devosia</taxon>
    </lineage>
</organism>
<dbReference type="Proteomes" id="UP001217476">
    <property type="component" value="Chromosome"/>
</dbReference>
<protein>
    <submittedName>
        <fullName evidence="1">Tail protein X</fullName>
    </submittedName>
</protein>
<evidence type="ECO:0000313" key="1">
    <source>
        <dbReference type="EMBL" id="WEK04576.1"/>
    </source>
</evidence>
<accession>A0AAJ5VUX3</accession>
<reference evidence="1" key="1">
    <citation type="submission" date="2023-03" db="EMBL/GenBank/DDBJ databases">
        <title>Andean soil-derived lignocellulolytic bacterial consortium as a source of novel taxa and putative plastic-active enzymes.</title>
        <authorList>
            <person name="Diaz-Garcia L."/>
            <person name="Chuvochina M."/>
            <person name="Feuerriegel G."/>
            <person name="Bunk B."/>
            <person name="Sproer C."/>
            <person name="Streit W.R."/>
            <person name="Rodriguez L.M."/>
            <person name="Overmann J."/>
            <person name="Jimenez D.J."/>
        </authorList>
    </citation>
    <scope>NUCLEOTIDE SEQUENCE</scope>
    <source>
        <strain evidence="1">MAG 4196</strain>
    </source>
</reference>
<dbReference type="AlphaFoldDB" id="A0AAJ5VUX3"/>
<sequence>MITVTVKRGRTSIDLLLWQQHGIAGSALLERTLAENPGLAGLGPELPIGTVVKLLEAPPPRRGQTLKVIDLFGES</sequence>
<dbReference type="InterPro" id="IPR008861">
    <property type="entry name" value="GpX-like"/>
</dbReference>
<proteinExistence type="predicted"/>
<dbReference type="EMBL" id="CP119312">
    <property type="protein sequence ID" value="WEK04576.1"/>
    <property type="molecule type" value="Genomic_DNA"/>
</dbReference>
<evidence type="ECO:0000313" key="2">
    <source>
        <dbReference type="Proteomes" id="UP001217476"/>
    </source>
</evidence>
<name>A0AAJ5VUX3_9HYPH</name>
<dbReference type="Pfam" id="PF05489">
    <property type="entry name" value="Phage_tail_X"/>
    <property type="match status" value="1"/>
</dbReference>
<gene>
    <name evidence="1" type="ORF">P0Y65_20770</name>
</gene>